<sequence length="339" mass="37247">MRRVDTRFLGRTGLRVSELCLGTMSFGGTTDEETAHRMLDRFTEAGGSFVDTADVYGTGASEEIVGRWLRRRRRDDLVVATKAYGTMGPAPNDAGAGRKHLISAVEASLRRLGTDYIDLYQIHVFDDATPLEETLSTLDGLVRAGKVRFVGASNYAGWQLQKSVDLSRLRGWEPFACLQPLYNLLDREAEWDLLPVCREEGLGVIPWSPLRGGWLSGRYRREQAAAPPGSRADVDPDAGGWPEAWGTYANERTWAVLDAVRDVAERTGRSAAQVALRWLMQQPGVTAPILGPRTPDQLEDGLAAAGTPLDDEHLAALTAASDRPLPYPFGLLARFRRAP</sequence>
<dbReference type="Pfam" id="PF00248">
    <property type="entry name" value="Aldo_ket_red"/>
    <property type="match status" value="1"/>
</dbReference>
<gene>
    <name evidence="3" type="primary">mocA</name>
    <name evidence="3" type="ORF">Phou_084700</name>
</gene>
<evidence type="ECO:0000259" key="2">
    <source>
        <dbReference type="Pfam" id="PF00248"/>
    </source>
</evidence>
<dbReference type="Proteomes" id="UP000482800">
    <property type="component" value="Unassembled WGS sequence"/>
</dbReference>
<dbReference type="GO" id="GO:0016491">
    <property type="term" value="F:oxidoreductase activity"/>
    <property type="evidence" value="ECO:0007669"/>
    <property type="project" value="UniProtKB-KW"/>
</dbReference>
<dbReference type="InterPro" id="IPR050523">
    <property type="entry name" value="AKR_Detox_Biosynth"/>
</dbReference>
<dbReference type="PANTHER" id="PTHR43364">
    <property type="entry name" value="NADH-SPECIFIC METHYLGLYOXAL REDUCTASE-RELATED"/>
    <property type="match status" value="1"/>
</dbReference>
<name>A0A6V8KLJ0_9ACTN</name>
<dbReference type="InterPro" id="IPR020471">
    <property type="entry name" value="AKR"/>
</dbReference>
<protein>
    <submittedName>
        <fullName evidence="3">Oxidoreductase</fullName>
    </submittedName>
</protein>
<comment type="caution">
    <text evidence="3">The sequence shown here is derived from an EMBL/GenBank/DDBJ whole genome shotgun (WGS) entry which is preliminary data.</text>
</comment>
<evidence type="ECO:0000313" key="4">
    <source>
        <dbReference type="Proteomes" id="UP000482800"/>
    </source>
</evidence>
<dbReference type="PRINTS" id="PR00069">
    <property type="entry name" value="ALDKETRDTASE"/>
</dbReference>
<proteinExistence type="predicted"/>
<dbReference type="FunFam" id="3.20.20.100:FF:000004">
    <property type="entry name" value="Oxidoreductase, aldo/keto reductase"/>
    <property type="match status" value="1"/>
</dbReference>
<dbReference type="SUPFAM" id="SSF51430">
    <property type="entry name" value="NAD(P)-linked oxidoreductase"/>
    <property type="match status" value="1"/>
</dbReference>
<organism evidence="3 4">
    <name type="scientific">Phytohabitans houttuyneae</name>
    <dbReference type="NCBI Taxonomy" id="1076126"/>
    <lineage>
        <taxon>Bacteria</taxon>
        <taxon>Bacillati</taxon>
        <taxon>Actinomycetota</taxon>
        <taxon>Actinomycetes</taxon>
        <taxon>Micromonosporales</taxon>
        <taxon>Micromonosporaceae</taxon>
    </lineage>
</organism>
<evidence type="ECO:0000313" key="3">
    <source>
        <dbReference type="EMBL" id="GFJ84290.1"/>
    </source>
</evidence>
<reference evidence="3 4" key="1">
    <citation type="submission" date="2020-03" db="EMBL/GenBank/DDBJ databases">
        <title>Whole genome shotgun sequence of Phytohabitans houttuyneae NBRC 108639.</title>
        <authorList>
            <person name="Komaki H."/>
            <person name="Tamura T."/>
        </authorList>
    </citation>
    <scope>NUCLEOTIDE SEQUENCE [LARGE SCALE GENOMIC DNA]</scope>
    <source>
        <strain evidence="3 4">NBRC 108639</strain>
    </source>
</reference>
<keyword evidence="1" id="KW-0560">Oxidoreductase</keyword>
<dbReference type="InterPro" id="IPR023210">
    <property type="entry name" value="NADP_OxRdtase_dom"/>
</dbReference>
<dbReference type="PANTHER" id="PTHR43364:SF4">
    <property type="entry name" value="NAD(P)-LINKED OXIDOREDUCTASE SUPERFAMILY PROTEIN"/>
    <property type="match status" value="1"/>
</dbReference>
<dbReference type="AlphaFoldDB" id="A0A6V8KLJ0"/>
<dbReference type="EMBL" id="BLPF01000003">
    <property type="protein sequence ID" value="GFJ84290.1"/>
    <property type="molecule type" value="Genomic_DNA"/>
</dbReference>
<dbReference type="GO" id="GO:0005829">
    <property type="term" value="C:cytosol"/>
    <property type="evidence" value="ECO:0007669"/>
    <property type="project" value="UniProtKB-ARBA"/>
</dbReference>
<feature type="domain" description="NADP-dependent oxidoreductase" evidence="2">
    <location>
        <begin position="18"/>
        <end position="320"/>
    </location>
</feature>
<dbReference type="CDD" id="cd19081">
    <property type="entry name" value="AKR_AKR9C1"/>
    <property type="match status" value="1"/>
</dbReference>
<dbReference type="Gene3D" id="3.20.20.100">
    <property type="entry name" value="NADP-dependent oxidoreductase domain"/>
    <property type="match status" value="1"/>
</dbReference>
<evidence type="ECO:0000256" key="1">
    <source>
        <dbReference type="ARBA" id="ARBA00023002"/>
    </source>
</evidence>
<keyword evidence="4" id="KW-1185">Reference proteome</keyword>
<reference evidence="3 4" key="2">
    <citation type="submission" date="2020-03" db="EMBL/GenBank/DDBJ databases">
        <authorList>
            <person name="Ichikawa N."/>
            <person name="Kimura A."/>
            <person name="Kitahashi Y."/>
            <person name="Uohara A."/>
        </authorList>
    </citation>
    <scope>NUCLEOTIDE SEQUENCE [LARGE SCALE GENOMIC DNA]</scope>
    <source>
        <strain evidence="3 4">NBRC 108639</strain>
    </source>
</reference>
<accession>A0A6V8KLJ0</accession>
<dbReference type="InterPro" id="IPR036812">
    <property type="entry name" value="NAD(P)_OxRdtase_dom_sf"/>
</dbReference>